<feature type="domain" description="SHSP" evidence="5">
    <location>
        <begin position="110"/>
        <end position="223"/>
    </location>
</feature>
<dbReference type="SUPFAM" id="SSF49764">
    <property type="entry name" value="HSP20-like chaperones"/>
    <property type="match status" value="1"/>
</dbReference>
<comment type="caution">
    <text evidence="6">The sequence shown here is derived from an EMBL/GenBank/DDBJ whole genome shotgun (WGS) entry which is preliminary data.</text>
</comment>
<comment type="similarity">
    <text evidence="2 3">Belongs to the small heat shock protein (HSP20) family.</text>
</comment>
<evidence type="ECO:0000256" key="3">
    <source>
        <dbReference type="RuleBase" id="RU003616"/>
    </source>
</evidence>
<evidence type="ECO:0000256" key="1">
    <source>
        <dbReference type="ARBA" id="ARBA00023016"/>
    </source>
</evidence>
<dbReference type="InterPro" id="IPR008978">
    <property type="entry name" value="HSP20-like_chaperone"/>
</dbReference>
<accession>A0AAD5SF11</accession>
<dbReference type="Gene3D" id="2.60.40.790">
    <property type="match status" value="1"/>
</dbReference>
<dbReference type="AlphaFoldDB" id="A0AAD5SF11"/>
<feature type="compositionally biased region" description="Basic and acidic residues" evidence="4">
    <location>
        <begin position="65"/>
        <end position="74"/>
    </location>
</feature>
<feature type="compositionally biased region" description="Basic residues" evidence="4">
    <location>
        <begin position="76"/>
        <end position="89"/>
    </location>
</feature>
<keyword evidence="7" id="KW-1185">Reference proteome</keyword>
<protein>
    <recommendedName>
        <fullName evidence="5">SHSP domain-containing protein</fullName>
    </recommendedName>
</protein>
<proteinExistence type="inferred from homology"/>
<evidence type="ECO:0000313" key="6">
    <source>
        <dbReference type="EMBL" id="KAJ3053858.1"/>
    </source>
</evidence>
<dbReference type="EMBL" id="JADGJD010000175">
    <property type="protein sequence ID" value="KAJ3053858.1"/>
    <property type="molecule type" value="Genomic_DNA"/>
</dbReference>
<keyword evidence="1" id="KW-0346">Stress response</keyword>
<dbReference type="PROSITE" id="PS01031">
    <property type="entry name" value="SHSP"/>
    <property type="match status" value="1"/>
</dbReference>
<gene>
    <name evidence="6" type="ORF">HK097_003230</name>
</gene>
<evidence type="ECO:0000313" key="7">
    <source>
        <dbReference type="Proteomes" id="UP001212841"/>
    </source>
</evidence>
<reference evidence="6" key="1">
    <citation type="submission" date="2020-05" db="EMBL/GenBank/DDBJ databases">
        <title>Phylogenomic resolution of chytrid fungi.</title>
        <authorList>
            <person name="Stajich J.E."/>
            <person name="Amses K."/>
            <person name="Simmons R."/>
            <person name="Seto K."/>
            <person name="Myers J."/>
            <person name="Bonds A."/>
            <person name="Quandt C.A."/>
            <person name="Barry K."/>
            <person name="Liu P."/>
            <person name="Grigoriev I."/>
            <person name="Longcore J.E."/>
            <person name="James T.Y."/>
        </authorList>
    </citation>
    <scope>NUCLEOTIDE SEQUENCE</scope>
    <source>
        <strain evidence="6">JEL0318</strain>
    </source>
</reference>
<feature type="region of interest" description="Disordered" evidence="4">
    <location>
        <begin position="65"/>
        <end position="90"/>
    </location>
</feature>
<evidence type="ECO:0000259" key="5">
    <source>
        <dbReference type="PROSITE" id="PS01031"/>
    </source>
</evidence>
<name>A0AAD5SF11_9FUNG</name>
<organism evidence="6 7">
    <name type="scientific">Rhizophlyctis rosea</name>
    <dbReference type="NCBI Taxonomy" id="64517"/>
    <lineage>
        <taxon>Eukaryota</taxon>
        <taxon>Fungi</taxon>
        <taxon>Fungi incertae sedis</taxon>
        <taxon>Chytridiomycota</taxon>
        <taxon>Chytridiomycota incertae sedis</taxon>
        <taxon>Chytridiomycetes</taxon>
        <taxon>Rhizophlyctidales</taxon>
        <taxon>Rhizophlyctidaceae</taxon>
        <taxon>Rhizophlyctis</taxon>
    </lineage>
</organism>
<dbReference type="Pfam" id="PF00011">
    <property type="entry name" value="HSP20"/>
    <property type="match status" value="1"/>
</dbReference>
<dbReference type="InterPro" id="IPR031107">
    <property type="entry name" value="Small_HSP"/>
</dbReference>
<dbReference type="CDD" id="cd06464">
    <property type="entry name" value="ACD_sHsps-like"/>
    <property type="match status" value="1"/>
</dbReference>
<dbReference type="Proteomes" id="UP001212841">
    <property type="component" value="Unassembled WGS sequence"/>
</dbReference>
<evidence type="ECO:0000256" key="2">
    <source>
        <dbReference type="PROSITE-ProRule" id="PRU00285"/>
    </source>
</evidence>
<dbReference type="InterPro" id="IPR002068">
    <property type="entry name" value="A-crystallin/Hsp20_dom"/>
</dbReference>
<dbReference type="PANTHER" id="PTHR11527">
    <property type="entry name" value="HEAT-SHOCK PROTEIN 20 FAMILY MEMBER"/>
    <property type="match status" value="1"/>
</dbReference>
<evidence type="ECO:0000256" key="4">
    <source>
        <dbReference type="SAM" id="MobiDB-lite"/>
    </source>
</evidence>
<sequence length="228" mass="25495">MAAYASPLRAGRRATNTYRPDPFYNGGFGFDVDKEFPEFDVTNLASILHDFDIGNDWEDYDHLEGGDFEREPRPLRTGRRRGGKGRRAAARMGRGMNLPSHVGAAVLGRDEEQYWRPAADIFVSPEALVIHVDLPGVPKNEIQINLKGTDTVIIEGNHQGPKGYESATARVRERNVGKFQKVIRLPTDCDTEKITSAYQNGLLEIKVPKKEESKARKIDIDGGDEEDL</sequence>